<evidence type="ECO:0000313" key="1">
    <source>
        <dbReference type="EMBL" id="GAF97097.1"/>
    </source>
</evidence>
<organism evidence="1">
    <name type="scientific">marine sediment metagenome</name>
    <dbReference type="NCBI Taxonomy" id="412755"/>
    <lineage>
        <taxon>unclassified sequences</taxon>
        <taxon>metagenomes</taxon>
        <taxon>ecological metagenomes</taxon>
    </lineage>
</organism>
<feature type="non-terminal residue" evidence="1">
    <location>
        <position position="53"/>
    </location>
</feature>
<dbReference type="AlphaFoldDB" id="X0U9S0"/>
<name>X0U9S0_9ZZZZ</name>
<comment type="caution">
    <text evidence="1">The sequence shown here is derived from an EMBL/GenBank/DDBJ whole genome shotgun (WGS) entry which is preliminary data.</text>
</comment>
<protein>
    <submittedName>
        <fullName evidence="1">Uncharacterized protein</fullName>
    </submittedName>
</protein>
<sequence>MKRIPAEKGADESRYRLKNLESRRSRISDESECRAAIPEELWSRVRMPPVNSG</sequence>
<proteinExistence type="predicted"/>
<accession>X0U9S0</accession>
<dbReference type="EMBL" id="BARS01013469">
    <property type="protein sequence ID" value="GAF97097.1"/>
    <property type="molecule type" value="Genomic_DNA"/>
</dbReference>
<reference evidence="1" key="1">
    <citation type="journal article" date="2014" name="Front. Microbiol.">
        <title>High frequency of phylogenetically diverse reductive dehalogenase-homologous genes in deep subseafloor sedimentary metagenomes.</title>
        <authorList>
            <person name="Kawai M."/>
            <person name="Futagami T."/>
            <person name="Toyoda A."/>
            <person name="Takaki Y."/>
            <person name="Nishi S."/>
            <person name="Hori S."/>
            <person name="Arai W."/>
            <person name="Tsubouchi T."/>
            <person name="Morono Y."/>
            <person name="Uchiyama I."/>
            <person name="Ito T."/>
            <person name="Fujiyama A."/>
            <person name="Inagaki F."/>
            <person name="Takami H."/>
        </authorList>
    </citation>
    <scope>NUCLEOTIDE SEQUENCE</scope>
    <source>
        <strain evidence="1">Expedition CK06-06</strain>
    </source>
</reference>
<gene>
    <name evidence="1" type="ORF">S01H1_23368</name>
</gene>